<gene>
    <name evidence="1" type="ORF">HMPREF0658_0428</name>
</gene>
<dbReference type="BioCyc" id="PMAR862515-HMP:GMOO-439-MONOMER"/>
<keyword evidence="2" id="KW-1185">Reference proteome</keyword>
<dbReference type="EMBL" id="AEEI01000018">
    <property type="protein sequence ID" value="EFM02628.1"/>
    <property type="molecule type" value="Genomic_DNA"/>
</dbReference>
<accession>E0NQH7</accession>
<name>E0NQH7_9BACT</name>
<dbReference type="Proteomes" id="UP000004394">
    <property type="component" value="Unassembled WGS sequence"/>
</dbReference>
<dbReference type="AlphaFoldDB" id="E0NQH7"/>
<evidence type="ECO:0000313" key="2">
    <source>
        <dbReference type="Proteomes" id="UP000004394"/>
    </source>
</evidence>
<sequence>MLLCFLPSFIRLSVSCLPPSLDVVHYVFEKMTNKLNDHQTKSVQALMTD</sequence>
<evidence type="ECO:0000313" key="1">
    <source>
        <dbReference type="EMBL" id="EFM02628.1"/>
    </source>
</evidence>
<dbReference type="HOGENOM" id="CLU_215923_0_0_10"/>
<protein>
    <submittedName>
        <fullName evidence="1">Uncharacterized protein</fullName>
    </submittedName>
</protein>
<reference evidence="1" key="1">
    <citation type="submission" date="2010-07" db="EMBL/GenBank/DDBJ databases">
        <authorList>
            <person name="Muzny D."/>
            <person name="Qin X."/>
            <person name="Deng J."/>
            <person name="Jiang H."/>
            <person name="Liu Y."/>
            <person name="Qu J."/>
            <person name="Song X.-Z."/>
            <person name="Zhang L."/>
            <person name="Thornton R."/>
            <person name="Coyle M."/>
            <person name="Francisco L."/>
            <person name="Jackson L."/>
            <person name="Javaid M."/>
            <person name="Korchina V."/>
            <person name="Kovar C."/>
            <person name="Mata R."/>
            <person name="Mathew T."/>
            <person name="Ngo R."/>
            <person name="Nguyen L."/>
            <person name="Nguyen N."/>
            <person name="Okwuonu G."/>
            <person name="Ongeri F."/>
            <person name="Pham C."/>
            <person name="Simmons D."/>
            <person name="Wilczek-Boney K."/>
            <person name="Hale W."/>
            <person name="Jakkamsetti A."/>
            <person name="Pham P."/>
            <person name="Ruth R."/>
            <person name="San Lucas F."/>
            <person name="Warren J."/>
            <person name="Zhang J."/>
            <person name="Zhao Z."/>
            <person name="Zhou C."/>
            <person name="Zhu D."/>
            <person name="Lee S."/>
            <person name="Bess C."/>
            <person name="Blankenburg K."/>
            <person name="Forbes L."/>
            <person name="Fu Q."/>
            <person name="Gubbala S."/>
            <person name="Hirani K."/>
            <person name="Jayaseelan J.C."/>
            <person name="Lara F."/>
            <person name="Munidasa M."/>
            <person name="Palculict T."/>
            <person name="Patil S."/>
            <person name="Pu L.-L."/>
            <person name="Saada N."/>
            <person name="Tang L."/>
            <person name="Weissenberger G."/>
            <person name="Zhu Y."/>
            <person name="Hemphill L."/>
            <person name="Shang Y."/>
            <person name="Youmans B."/>
            <person name="Ayvaz T."/>
            <person name="Ross M."/>
            <person name="Santibanez J."/>
            <person name="Aqrawi P."/>
            <person name="Gross S."/>
            <person name="Joshi V."/>
            <person name="Fowler G."/>
            <person name="Nazareth L."/>
            <person name="Reid J."/>
            <person name="Worley K."/>
            <person name="Petrosino J."/>
            <person name="Highlander S."/>
            <person name="Gibbs R."/>
        </authorList>
    </citation>
    <scope>NUCLEOTIDE SEQUENCE [LARGE SCALE GENOMIC DNA]</scope>
    <source>
        <strain evidence="1">DSM 16973</strain>
    </source>
</reference>
<comment type="caution">
    <text evidence="1">The sequence shown here is derived from an EMBL/GenBank/DDBJ whole genome shotgun (WGS) entry which is preliminary data.</text>
</comment>
<organism evidence="1 2">
    <name type="scientific">Hoylesella marshii DSM 16973 = JCM 13450</name>
    <dbReference type="NCBI Taxonomy" id="862515"/>
    <lineage>
        <taxon>Bacteria</taxon>
        <taxon>Pseudomonadati</taxon>
        <taxon>Bacteroidota</taxon>
        <taxon>Bacteroidia</taxon>
        <taxon>Bacteroidales</taxon>
        <taxon>Prevotellaceae</taxon>
        <taxon>Hoylesella</taxon>
    </lineage>
</organism>
<proteinExistence type="predicted"/>